<accession>A0AC34QJ53</accession>
<dbReference type="Proteomes" id="UP000887576">
    <property type="component" value="Unplaced"/>
</dbReference>
<name>A0AC34QJ53_9BILA</name>
<organism evidence="1 2">
    <name type="scientific">Panagrolaimus sp. JU765</name>
    <dbReference type="NCBI Taxonomy" id="591449"/>
    <lineage>
        <taxon>Eukaryota</taxon>
        <taxon>Metazoa</taxon>
        <taxon>Ecdysozoa</taxon>
        <taxon>Nematoda</taxon>
        <taxon>Chromadorea</taxon>
        <taxon>Rhabditida</taxon>
        <taxon>Tylenchina</taxon>
        <taxon>Panagrolaimomorpha</taxon>
        <taxon>Panagrolaimoidea</taxon>
        <taxon>Panagrolaimidae</taxon>
        <taxon>Panagrolaimus</taxon>
    </lineage>
</organism>
<evidence type="ECO:0000313" key="1">
    <source>
        <dbReference type="Proteomes" id="UP000887576"/>
    </source>
</evidence>
<evidence type="ECO:0000313" key="2">
    <source>
        <dbReference type="WBParaSite" id="JU765_v2.g16781.t2"/>
    </source>
</evidence>
<proteinExistence type="predicted"/>
<protein>
    <submittedName>
        <fullName evidence="2">Uncharacterized protein</fullName>
    </submittedName>
</protein>
<dbReference type="WBParaSite" id="JU765_v2.g16781.t2">
    <property type="protein sequence ID" value="JU765_v2.g16781.t2"/>
    <property type="gene ID" value="JU765_v2.g16781"/>
</dbReference>
<reference evidence="2" key="1">
    <citation type="submission" date="2022-11" db="UniProtKB">
        <authorList>
            <consortium name="WormBaseParasite"/>
        </authorList>
    </citation>
    <scope>IDENTIFICATION</scope>
</reference>
<sequence length="235" mass="27730">MNASDDGKTVSSDDEPFMNRRDYIQMRLAQLAKQDVGIADQTDEDFLKRRSVIDEQFDKQIEALEQLFQQQMASIARRTMGDYAFLQNSLEHEAIDGFFAHYNSLFPSDDRLESDYLNARKKYYYLDNEMMGKAVYVDGKPVIDFWNVSEYNDAKRLEPSKVADSPLPFLKIYGKKGQKLPLRISYAQVKRLRRRLFEEKCRKQLERVQQAHQGHQSRIRILLEAMNLNPENRWM</sequence>